<gene>
    <name evidence="10" type="ORF">KFE25_013404</name>
</gene>
<dbReference type="AlphaFoldDB" id="A0A8J6CEP3"/>
<feature type="signal peptide" evidence="9">
    <location>
        <begin position="1"/>
        <end position="23"/>
    </location>
</feature>
<keyword evidence="4" id="KW-0256">Endoplasmic reticulum</keyword>
<dbReference type="PANTHER" id="PTHR12924">
    <property type="entry name" value="TRANSLOCON-ASSOCIATED PROTEIN, ALPHA SUBUNIT"/>
    <property type="match status" value="1"/>
</dbReference>
<protein>
    <recommendedName>
        <fullName evidence="12">Translocon-associated protein subunit alpha</fullName>
    </recommendedName>
</protein>
<evidence type="ECO:0000256" key="4">
    <source>
        <dbReference type="ARBA" id="ARBA00022824"/>
    </source>
</evidence>
<evidence type="ECO:0008006" key="12">
    <source>
        <dbReference type="Google" id="ProtNLM"/>
    </source>
</evidence>
<feature type="transmembrane region" description="Helical" evidence="8">
    <location>
        <begin position="180"/>
        <end position="202"/>
    </location>
</feature>
<dbReference type="OrthoDB" id="1926781at2759"/>
<evidence type="ECO:0000313" key="10">
    <source>
        <dbReference type="EMBL" id="KAG8468321.1"/>
    </source>
</evidence>
<evidence type="ECO:0000256" key="6">
    <source>
        <dbReference type="ARBA" id="ARBA00023136"/>
    </source>
</evidence>
<keyword evidence="2 8" id="KW-0812">Transmembrane</keyword>
<evidence type="ECO:0000256" key="3">
    <source>
        <dbReference type="ARBA" id="ARBA00022729"/>
    </source>
</evidence>
<comment type="subcellular location">
    <subcellularLocation>
        <location evidence="1">Endoplasmic reticulum membrane</location>
        <topology evidence="1">Single-pass type I membrane protein</topology>
    </subcellularLocation>
</comment>
<dbReference type="Pfam" id="PF03896">
    <property type="entry name" value="TRAP_alpha"/>
    <property type="match status" value="1"/>
</dbReference>
<dbReference type="Proteomes" id="UP000751190">
    <property type="component" value="Unassembled WGS sequence"/>
</dbReference>
<organism evidence="10 11">
    <name type="scientific">Diacronema lutheri</name>
    <name type="common">Unicellular marine alga</name>
    <name type="synonym">Monochrysis lutheri</name>
    <dbReference type="NCBI Taxonomy" id="2081491"/>
    <lineage>
        <taxon>Eukaryota</taxon>
        <taxon>Haptista</taxon>
        <taxon>Haptophyta</taxon>
        <taxon>Pavlovophyceae</taxon>
        <taxon>Pavlovales</taxon>
        <taxon>Pavlovaceae</taxon>
        <taxon>Diacronema</taxon>
    </lineage>
</organism>
<dbReference type="OMA" id="TFPYSFT"/>
<comment type="caution">
    <text evidence="10">The sequence shown here is derived from an EMBL/GenBank/DDBJ whole genome shotgun (WGS) entry which is preliminary data.</text>
</comment>
<keyword evidence="6 8" id="KW-0472">Membrane</keyword>
<proteinExistence type="predicted"/>
<dbReference type="InterPro" id="IPR005595">
    <property type="entry name" value="TRAP_alpha"/>
</dbReference>
<evidence type="ECO:0000256" key="9">
    <source>
        <dbReference type="SAM" id="SignalP"/>
    </source>
</evidence>
<feature type="chain" id="PRO_5035299304" description="Translocon-associated protein subunit alpha" evidence="9">
    <location>
        <begin position="24"/>
        <end position="262"/>
    </location>
</feature>
<reference evidence="10" key="1">
    <citation type="submission" date="2021-05" db="EMBL/GenBank/DDBJ databases">
        <title>The genome of the haptophyte Pavlova lutheri (Diacronema luteri, Pavlovales) - a model for lipid biosynthesis in eukaryotic algae.</title>
        <authorList>
            <person name="Hulatt C.J."/>
            <person name="Posewitz M.C."/>
        </authorList>
    </citation>
    <scope>NUCLEOTIDE SEQUENCE</scope>
    <source>
        <strain evidence="10">NIVA-4/92</strain>
    </source>
</reference>
<keyword evidence="3 9" id="KW-0732">Signal</keyword>
<dbReference type="GO" id="GO:0005789">
    <property type="term" value="C:endoplasmic reticulum membrane"/>
    <property type="evidence" value="ECO:0007669"/>
    <property type="project" value="UniProtKB-SubCell"/>
</dbReference>
<evidence type="ECO:0000256" key="8">
    <source>
        <dbReference type="SAM" id="Phobius"/>
    </source>
</evidence>
<evidence type="ECO:0000256" key="7">
    <source>
        <dbReference type="SAM" id="MobiDB-lite"/>
    </source>
</evidence>
<keyword evidence="5 8" id="KW-1133">Transmembrane helix</keyword>
<feature type="region of interest" description="Disordered" evidence="7">
    <location>
        <begin position="233"/>
        <end position="262"/>
    </location>
</feature>
<feature type="compositionally biased region" description="Basic and acidic residues" evidence="7">
    <location>
        <begin position="243"/>
        <end position="255"/>
    </location>
</feature>
<evidence type="ECO:0000313" key="11">
    <source>
        <dbReference type="Proteomes" id="UP000751190"/>
    </source>
</evidence>
<name>A0A8J6CEP3_DIALT</name>
<sequence>MIRRACVFTALLLVASRAEEAGASEGYSDENLGDANSQFEGDDAPKKPTTHPDVKASFVFPDFAKPRFPMGEPVDMLVAFSNSGNKLFNVTELGGTLNSPYNFRFIVQNFTHNAGVMALKPGEQRSAIFTFTPDGRLEALDFQLHLFAKYEDAEGEKFTQVLFNETATLVESASETSSKIFFMIKLLAVAAGLAGIKIYAAYDKYDKKMKKKANRAEAEALAKQPVMSEEWLVGLPGVKSKKEKAPKSGGSDKPRSKSKKAT</sequence>
<dbReference type="PANTHER" id="PTHR12924:SF0">
    <property type="entry name" value="TRANSLOCON-ASSOCIATED PROTEIN SUBUNIT ALPHA"/>
    <property type="match status" value="1"/>
</dbReference>
<dbReference type="EMBL" id="JAGTXO010000004">
    <property type="protein sequence ID" value="KAG8468321.1"/>
    <property type="molecule type" value="Genomic_DNA"/>
</dbReference>
<keyword evidence="11" id="KW-1185">Reference proteome</keyword>
<evidence type="ECO:0000256" key="2">
    <source>
        <dbReference type="ARBA" id="ARBA00022692"/>
    </source>
</evidence>
<feature type="region of interest" description="Disordered" evidence="7">
    <location>
        <begin position="24"/>
        <end position="51"/>
    </location>
</feature>
<evidence type="ECO:0000256" key="1">
    <source>
        <dbReference type="ARBA" id="ARBA00004115"/>
    </source>
</evidence>
<evidence type="ECO:0000256" key="5">
    <source>
        <dbReference type="ARBA" id="ARBA00022989"/>
    </source>
</evidence>
<accession>A0A8J6CEP3</accession>